<evidence type="ECO:0000313" key="2">
    <source>
        <dbReference type="EMBL" id="AEB13766.1"/>
    </source>
</evidence>
<accession>F2NY15</accession>
<reference evidence="3" key="2">
    <citation type="submission" date="2011-04" db="EMBL/GenBank/DDBJ databases">
        <title>The complete genome of chromosome of Treponema succinifaciens DSM 2489.</title>
        <authorList>
            <person name="Lucas S."/>
            <person name="Copeland A."/>
            <person name="Lapidus A."/>
            <person name="Bruce D."/>
            <person name="Goodwin L."/>
            <person name="Pitluck S."/>
            <person name="Peters L."/>
            <person name="Kyrpides N."/>
            <person name="Mavromatis K."/>
            <person name="Ivanova N."/>
            <person name="Ovchinnikova G."/>
            <person name="Teshima H."/>
            <person name="Detter J.C."/>
            <person name="Tapia R."/>
            <person name="Han C."/>
            <person name="Land M."/>
            <person name="Hauser L."/>
            <person name="Markowitz V."/>
            <person name="Cheng J.-F."/>
            <person name="Hugenholtz P."/>
            <person name="Woyke T."/>
            <person name="Wu D."/>
            <person name="Gronow S."/>
            <person name="Wellnitz S."/>
            <person name="Brambilla E."/>
            <person name="Klenk H.-P."/>
            <person name="Eisen J.A."/>
        </authorList>
    </citation>
    <scope>NUCLEOTIDE SEQUENCE [LARGE SCALE GENOMIC DNA]</scope>
    <source>
        <strain evidence="3">ATCC 33096 / DSM 2489 / 6091</strain>
    </source>
</reference>
<sequence length="52" mass="5549">MIGNIVGILVLAVWLVAVAVYIIKQKRNARLSGNHICIGCPGAATCKKCHCK</sequence>
<proteinExistence type="predicted"/>
<dbReference type="Proteomes" id="UP000006852">
    <property type="component" value="Chromosome"/>
</dbReference>
<dbReference type="STRING" id="869209.Tresu_0838"/>
<dbReference type="KEGG" id="tsu:Tresu_0838"/>
<evidence type="ECO:0000313" key="3">
    <source>
        <dbReference type="Proteomes" id="UP000006852"/>
    </source>
</evidence>
<keyword evidence="1" id="KW-1133">Transmembrane helix</keyword>
<gene>
    <name evidence="2" type="ordered locus">Tresu_0838</name>
</gene>
<keyword evidence="3" id="KW-1185">Reference proteome</keyword>
<dbReference type="EMBL" id="CP002631">
    <property type="protein sequence ID" value="AEB13766.1"/>
    <property type="molecule type" value="Genomic_DNA"/>
</dbReference>
<dbReference type="AlphaFoldDB" id="F2NY15"/>
<evidence type="ECO:0008006" key="4">
    <source>
        <dbReference type="Google" id="ProtNLM"/>
    </source>
</evidence>
<keyword evidence="1" id="KW-0472">Membrane</keyword>
<keyword evidence="1" id="KW-0812">Transmembrane</keyword>
<protein>
    <recommendedName>
        <fullName evidence="4">FeoB-associated Cys-rich membrane protein</fullName>
    </recommendedName>
</protein>
<reference evidence="2 3" key="1">
    <citation type="journal article" date="2011" name="Stand. Genomic Sci.">
        <title>Complete genome sequence of Treponema succinifaciens type strain (6091).</title>
        <authorList>
            <person name="Han C."/>
            <person name="Gronow S."/>
            <person name="Teshima H."/>
            <person name="Lapidus A."/>
            <person name="Nolan M."/>
            <person name="Lucas S."/>
            <person name="Hammon N."/>
            <person name="Deshpande S."/>
            <person name="Cheng J.F."/>
            <person name="Zeytun A."/>
            <person name="Tapia R."/>
            <person name="Goodwin L."/>
            <person name="Pitluck S."/>
            <person name="Liolios K."/>
            <person name="Pagani I."/>
            <person name="Ivanova N."/>
            <person name="Mavromatis K."/>
            <person name="Mikhailova N."/>
            <person name="Huntemann M."/>
            <person name="Pati A."/>
            <person name="Chen A."/>
            <person name="Palaniappan K."/>
            <person name="Land M."/>
            <person name="Hauser L."/>
            <person name="Brambilla E.M."/>
            <person name="Rohde M."/>
            <person name="Goker M."/>
            <person name="Woyke T."/>
            <person name="Bristow J."/>
            <person name="Eisen J.A."/>
            <person name="Markowitz V."/>
            <person name="Hugenholtz P."/>
            <person name="Kyrpides N.C."/>
            <person name="Klenk H.P."/>
            <person name="Detter J.C."/>
        </authorList>
    </citation>
    <scope>NUCLEOTIDE SEQUENCE [LARGE SCALE GENOMIC DNA]</scope>
    <source>
        <strain evidence="3">ATCC 33096 / DSM 2489 / 6091</strain>
    </source>
</reference>
<name>F2NY15_TRES6</name>
<feature type="transmembrane region" description="Helical" evidence="1">
    <location>
        <begin position="6"/>
        <end position="23"/>
    </location>
</feature>
<dbReference type="GeneID" id="302999954"/>
<organism evidence="2 3">
    <name type="scientific">Treponema succinifaciens (strain ATCC 33096 / DSM 2489 / 6091)</name>
    <dbReference type="NCBI Taxonomy" id="869209"/>
    <lineage>
        <taxon>Bacteria</taxon>
        <taxon>Pseudomonadati</taxon>
        <taxon>Spirochaetota</taxon>
        <taxon>Spirochaetia</taxon>
        <taxon>Spirochaetales</taxon>
        <taxon>Treponemataceae</taxon>
        <taxon>Treponema</taxon>
    </lineage>
</organism>
<dbReference type="HOGENOM" id="CLU_3085942_0_0_12"/>
<dbReference type="RefSeq" id="WP_013701059.1">
    <property type="nucleotide sequence ID" value="NC_015385.1"/>
</dbReference>
<evidence type="ECO:0000256" key="1">
    <source>
        <dbReference type="SAM" id="Phobius"/>
    </source>
</evidence>